<gene>
    <name evidence="3" type="ORF">SAMN05192529_11769</name>
</gene>
<evidence type="ECO:0000313" key="4">
    <source>
        <dbReference type="Proteomes" id="UP000199041"/>
    </source>
</evidence>
<keyword evidence="2" id="KW-0812">Transmembrane</keyword>
<keyword evidence="2" id="KW-1133">Transmembrane helix</keyword>
<dbReference type="Proteomes" id="UP000199041">
    <property type="component" value="Unassembled WGS sequence"/>
</dbReference>
<dbReference type="EMBL" id="FNQY01000017">
    <property type="protein sequence ID" value="SEA41500.1"/>
    <property type="molecule type" value="Genomic_DNA"/>
</dbReference>
<keyword evidence="2" id="KW-0472">Membrane</keyword>
<accession>A0A1H4B047</accession>
<reference evidence="3 4" key="1">
    <citation type="submission" date="2016-10" db="EMBL/GenBank/DDBJ databases">
        <authorList>
            <person name="de Groot N.N."/>
        </authorList>
    </citation>
    <scope>NUCLEOTIDE SEQUENCE [LARGE SCALE GENOMIC DNA]</scope>
    <source>
        <strain evidence="3 4">Vu-144</strain>
    </source>
</reference>
<evidence type="ECO:0000313" key="3">
    <source>
        <dbReference type="EMBL" id="SEA41500.1"/>
    </source>
</evidence>
<feature type="transmembrane region" description="Helical" evidence="2">
    <location>
        <begin position="78"/>
        <end position="98"/>
    </location>
</feature>
<name>A0A1H4B047_9BACT</name>
<keyword evidence="1" id="KW-0175">Coiled coil</keyword>
<sequence length="102" mass="12196">MTNRVVIENVRCRIRESIQRQKEIIDKLEQLDEQIVELTQMEYQWEDEVDLSLETVHSYDDNLDKSQNWQPNSDLRGVLHGLLLLFITALLLVVVVYCKRYF</sequence>
<keyword evidence="4" id="KW-1185">Reference proteome</keyword>
<dbReference type="AlphaFoldDB" id="A0A1H4B047"/>
<protein>
    <submittedName>
        <fullName evidence="3">Uncharacterized protein</fullName>
    </submittedName>
</protein>
<evidence type="ECO:0000256" key="1">
    <source>
        <dbReference type="SAM" id="Coils"/>
    </source>
</evidence>
<feature type="coiled-coil region" evidence="1">
    <location>
        <begin position="14"/>
        <end position="48"/>
    </location>
</feature>
<dbReference type="STRING" id="551991.SAMN05192529_11769"/>
<organism evidence="3 4">
    <name type="scientific">Arachidicoccus rhizosphaerae</name>
    <dbReference type="NCBI Taxonomy" id="551991"/>
    <lineage>
        <taxon>Bacteria</taxon>
        <taxon>Pseudomonadati</taxon>
        <taxon>Bacteroidota</taxon>
        <taxon>Chitinophagia</taxon>
        <taxon>Chitinophagales</taxon>
        <taxon>Chitinophagaceae</taxon>
        <taxon>Arachidicoccus</taxon>
    </lineage>
</organism>
<evidence type="ECO:0000256" key="2">
    <source>
        <dbReference type="SAM" id="Phobius"/>
    </source>
</evidence>
<dbReference type="RefSeq" id="WP_091399667.1">
    <property type="nucleotide sequence ID" value="NZ_FNQY01000017.1"/>
</dbReference>
<proteinExistence type="predicted"/>